<comment type="subcellular location">
    <subcellularLocation>
        <location evidence="1">Secreted</location>
        <location evidence="1">Extracellular space</location>
        <location evidence="1">Extracellular matrix</location>
    </subcellularLocation>
</comment>
<keyword evidence="11" id="KW-0379">Hydroxylation</keyword>
<dbReference type="Proteomes" id="UP000186698">
    <property type="component" value="Chromosome 5S"/>
</dbReference>
<feature type="domain" description="Fibronectin type-III" evidence="19">
    <location>
        <begin position="819"/>
        <end position="906"/>
    </location>
</feature>
<feature type="domain" description="Fibronectin type-III" evidence="19">
    <location>
        <begin position="1089"/>
        <end position="1179"/>
    </location>
</feature>
<feature type="region of interest" description="Disordered" evidence="16">
    <location>
        <begin position="709"/>
        <end position="733"/>
    </location>
</feature>
<feature type="domain" description="Fibronectin type-III" evidence="19">
    <location>
        <begin position="726"/>
        <end position="818"/>
    </location>
</feature>
<dbReference type="CDD" id="cd01482">
    <property type="entry name" value="vWA_collagen_alphaI-XII-like"/>
    <property type="match status" value="4"/>
</dbReference>
<dbReference type="Pfam" id="PF01391">
    <property type="entry name" value="Collagen"/>
    <property type="match status" value="3"/>
</dbReference>
<keyword evidence="6" id="KW-0130">Cell adhesion</keyword>
<dbReference type="GO" id="GO:0005614">
    <property type="term" value="C:interstitial matrix"/>
    <property type="evidence" value="ECO:0007669"/>
    <property type="project" value="UniProtKB-ARBA"/>
</dbReference>
<dbReference type="Gene3D" id="2.60.40.10">
    <property type="entry name" value="Immunoglobulins"/>
    <property type="match status" value="18"/>
</dbReference>
<dbReference type="PANTHER" id="PTHR46708">
    <property type="entry name" value="TENASCIN"/>
    <property type="match status" value="1"/>
</dbReference>
<evidence type="ECO:0000256" key="13">
    <source>
        <dbReference type="ARBA" id="ARBA00053577"/>
    </source>
</evidence>
<feature type="signal peptide" evidence="17">
    <location>
        <begin position="1"/>
        <end position="23"/>
    </location>
</feature>
<feature type="chain" id="PRO_5035227389" description="Collagen alpha-1(XII) chain" evidence="17">
    <location>
        <begin position="24"/>
        <end position="3121"/>
    </location>
</feature>
<feature type="region of interest" description="Disordered" evidence="16">
    <location>
        <begin position="1072"/>
        <end position="1095"/>
    </location>
</feature>
<evidence type="ECO:0000256" key="2">
    <source>
        <dbReference type="ARBA" id="ARBA00022525"/>
    </source>
</evidence>
<evidence type="ECO:0000256" key="8">
    <source>
        <dbReference type="ARBA" id="ARBA00023119"/>
    </source>
</evidence>
<feature type="domain" description="Fibronectin type-III" evidence="19">
    <location>
        <begin position="1943"/>
        <end position="2033"/>
    </location>
</feature>
<evidence type="ECO:0000256" key="3">
    <source>
        <dbReference type="ARBA" id="ARBA00022530"/>
    </source>
</evidence>
<feature type="domain" description="VWFA" evidence="18">
    <location>
        <begin position="2330"/>
        <end position="2507"/>
    </location>
</feature>
<dbReference type="FunFam" id="2.60.40.10:FF:000816">
    <property type="entry name" value="collagen alpha-1(XII) chain isoform X2"/>
    <property type="match status" value="1"/>
</dbReference>
<evidence type="ECO:0000256" key="10">
    <source>
        <dbReference type="ARBA" id="ARBA00023180"/>
    </source>
</evidence>
<dbReference type="FunFam" id="2.60.40.10:FF:000489">
    <property type="entry name" value="collagen alpha-1(XII) chain isoform X1"/>
    <property type="match status" value="1"/>
</dbReference>
<feature type="domain" description="Fibronectin type-III" evidence="19">
    <location>
        <begin position="908"/>
        <end position="998"/>
    </location>
</feature>
<dbReference type="PRINTS" id="PR00453">
    <property type="entry name" value="VWFADOMAIN"/>
</dbReference>
<dbReference type="FunFam" id="2.60.40.10:FF:000554">
    <property type="entry name" value="collagen alpha-1(XII) chain isoform X1"/>
    <property type="match status" value="1"/>
</dbReference>
<feature type="compositionally biased region" description="Pro residues" evidence="16">
    <location>
        <begin position="2860"/>
        <end position="2874"/>
    </location>
</feature>
<accession>A0A8J1KTG3</accession>
<feature type="domain" description="Fibronectin type-III" evidence="19">
    <location>
        <begin position="1660"/>
        <end position="1751"/>
    </location>
</feature>
<dbReference type="InterPro" id="IPR048287">
    <property type="entry name" value="TSPN-like_N"/>
</dbReference>
<feature type="domain" description="Fibronectin type-III" evidence="19">
    <location>
        <begin position="1570"/>
        <end position="1659"/>
    </location>
</feature>
<dbReference type="PROSITE" id="PS50234">
    <property type="entry name" value="VWFA"/>
    <property type="match status" value="4"/>
</dbReference>
<feature type="domain" description="Fibronectin type-III" evidence="19">
    <location>
        <begin position="1478"/>
        <end position="1569"/>
    </location>
</feature>
<comment type="similarity">
    <text evidence="12">Belongs to the fibril-associated collagens with interrupted helices (FACIT) family.</text>
</comment>
<keyword evidence="8 21" id="KW-0176">Collagen</keyword>
<dbReference type="Gene3D" id="2.60.120.200">
    <property type="match status" value="1"/>
</dbReference>
<evidence type="ECO:0000256" key="1">
    <source>
        <dbReference type="ARBA" id="ARBA00004498"/>
    </source>
</evidence>
<dbReference type="FunFam" id="2.60.40.10:FF:000480">
    <property type="entry name" value="Collagen, type XII, alpha 1"/>
    <property type="match status" value="1"/>
</dbReference>
<dbReference type="GO" id="GO:0005581">
    <property type="term" value="C:collagen trimer"/>
    <property type="evidence" value="ECO:0007669"/>
    <property type="project" value="UniProtKB-KW"/>
</dbReference>
<organism evidence="20 21">
    <name type="scientific">Xenopus laevis</name>
    <name type="common">African clawed frog</name>
    <dbReference type="NCBI Taxonomy" id="8355"/>
    <lineage>
        <taxon>Eukaryota</taxon>
        <taxon>Metazoa</taxon>
        <taxon>Chordata</taxon>
        <taxon>Craniata</taxon>
        <taxon>Vertebrata</taxon>
        <taxon>Euteleostomi</taxon>
        <taxon>Amphibia</taxon>
        <taxon>Batrachia</taxon>
        <taxon>Anura</taxon>
        <taxon>Pipoidea</taxon>
        <taxon>Pipidae</taxon>
        <taxon>Xenopodinae</taxon>
        <taxon>Xenopus</taxon>
        <taxon>Xenopus</taxon>
    </lineage>
</organism>
<evidence type="ECO:0000313" key="21">
    <source>
        <dbReference type="RefSeq" id="XP_041420605.1"/>
    </source>
</evidence>
<dbReference type="InterPro" id="IPR013783">
    <property type="entry name" value="Ig-like_fold"/>
</dbReference>
<feature type="domain" description="Fibronectin type-III" evidence="19">
    <location>
        <begin position="1761"/>
        <end position="1856"/>
    </location>
</feature>
<dbReference type="SMART" id="SM00060">
    <property type="entry name" value="FN3"/>
    <property type="match status" value="18"/>
</dbReference>
<dbReference type="InterPro" id="IPR013320">
    <property type="entry name" value="ConA-like_dom_sf"/>
</dbReference>
<dbReference type="SMART" id="SM00210">
    <property type="entry name" value="TSPN"/>
    <property type="match status" value="1"/>
</dbReference>
<dbReference type="InterPro" id="IPR008160">
    <property type="entry name" value="Collagen"/>
</dbReference>
<dbReference type="InterPro" id="IPR036465">
    <property type="entry name" value="vWFA_dom_sf"/>
</dbReference>
<dbReference type="Pfam" id="PF00041">
    <property type="entry name" value="fn3"/>
    <property type="match status" value="18"/>
</dbReference>
<feature type="domain" description="Fibronectin type-III" evidence="19">
    <location>
        <begin position="2034"/>
        <end position="2124"/>
    </location>
</feature>
<keyword evidence="20" id="KW-1185">Reference proteome</keyword>
<feature type="compositionally biased region" description="Low complexity" evidence="16">
    <location>
        <begin position="2827"/>
        <end position="2848"/>
    </location>
</feature>
<gene>
    <name evidence="21" type="primary">col12a1.S</name>
</gene>
<feature type="domain" description="Fibronectin type-III" evidence="19">
    <location>
        <begin position="634"/>
        <end position="724"/>
    </location>
</feature>
<evidence type="ECO:0000259" key="19">
    <source>
        <dbReference type="PROSITE" id="PS50853"/>
    </source>
</evidence>
<feature type="domain" description="VWFA" evidence="18">
    <location>
        <begin position="1199"/>
        <end position="1371"/>
    </location>
</feature>
<feature type="domain" description="Fibronectin type-III" evidence="19">
    <location>
        <begin position="1388"/>
        <end position="1477"/>
    </location>
</feature>
<dbReference type="SUPFAM" id="SSF49265">
    <property type="entry name" value="Fibronectin type III"/>
    <property type="match status" value="12"/>
</dbReference>
<evidence type="ECO:0000313" key="20">
    <source>
        <dbReference type="Proteomes" id="UP000186698"/>
    </source>
</evidence>
<sequence>MKIRLCSAVTVFCAVLLLSSIEAEVGPPTDLNFEIVNENTVRMTWQRPAERIKGYKITIVPTIDGPAKELDLPASATQTILTELVPDVEYVVTAISYDELEESIPVFGQLTIQTGGRVTLEEPKLETSKSARCSLSAVADVVFLVDGSWSVGRNNFKYILDFMGSLVSAFEIGEDKTRVGVVQYSSDTRTEFNLNSYYKKEELVAAIKRIPYKGGNTMTGEALDYLIKNSFVKSAGSRKGFPRIAIIITDGKSQDEVEIPARELRSLGVEVFSLGIKAADAKELKQIASLPSLKHVFNVANFDSIVEVQDEIITEVCSGVEEQLSELVSGEEAVEPPSDLAVTEISSKSMKITWRPSPSQITGYRIQLLPMLAGSKQHSLNLGPQTTSINVKDLSPDTEYQINLYAMKGLTASEPISTLEKTQAVKIRVECSGGVDIKADVVLLVDGSYSIGVANFAKVRSFLEVLVKSFDISPSKVQISLVQYSRDPFTEFTLNRYDSIDGILKAVNTFPYRGGSTNTGKAMTYVREKVFVESKGARPNVPRVMILITDGKSSDAFKDPAIKLRNSDVEIFAVGVKDAVRTELEAIASPPADTHVYTVEDFDAFQRISFELTQSICLRIEQELQTIKRKSLTTARDLAFTAVTSSSFRVSWSPAAEDVLSYLVKYKVAVGEGEEFIVSVPAPKTTTVLSNLLPETTYTVAVLAEYEEGESPPLDGEETTLEVTGPPRNLRVSDETTDSFKVGWSAAPGNVLRYRIAYRPVTGGTQKEVTVPGKETVTTLQNLTPDTKYQVSVIPEYHSGPGKPLTGNGATEEVLGEPRNLRVSDATTSSLKLSWDSAPGKVLQYLVTYNPSAEGETKEVTVRGNITSTVLKELDPSTTYSLSVTALYRSGAGSLLTGEGTTLDDRGSPRDLVTKDITDTTIGTSWTAAPGMVRGYRITWKSLFDDDSGEKNVPGDITNTVLENLRPETKYKISVFANYRSGEGDPLEGEATTEVSPSAKLLKVSDETETTMKVTWKPAPGNVANYRVIYRPKLGGRQVVAKVPATVSSTVLKRLQPLTTYDITVVPVYKTGDGKPRQGEGTTASPFKPPRNLKTSEPTISTFRVTWEPAPGEVKGYKIKYFPFGDEQHLGELTVGPYDNTVVLEELRAGTSYKVNVFGVFDKGESVPLVGQEMTTLSDAPEVHIDSSGLECKTKAAADIVLLVDGSWSIGRPNFRTVRSFIARLVEVFDIGPDRVQIALAQYSGDPRTEWQLKKHSTKKSLLEAVANLPYKGGNTLTGMALNFILKNNFNAEAGMRTKSKKIGVVITDGKSQDDIVVPSKNLRDQGIELYAVGIKNADENELKLIGSDPDEIYVYNVADFSLLVNIVDDLTNNLCNSVKGSGNDVEPPSDLVTSEPTPRTFRVTWNPPSHSVDRFRVEYYPVSGGRPMEVFAGRSDRTTVLTNLKPETEYVVKVYSVLEGESSEPLEGTETTLPIPSVRNLNIYDIGTRTMRVRWEAALGATGYLLQYEPVNATVPSTEKELRVGASVTDVRLEDLFPNTEYTLTVYALFDELTSDPLTSQEVTLPIQGVGNIRVRDITHSSMNVLWNAAPGNVLKYIVRYKTEEDEEFKEVEVDGSTTSTRLTDLFSQTLYDITLTAVYDEGVSEPRTTQGTTAPVPAPKNLRFSDIAVTSFRGTWDHGAPDVALYRISWAPVGALEKKKETIVDGDINTLLFEELEPETEYEVSVTAIYPDESESEDLLGVERTLPEIIATTPALRTGPRNLQVFNATSNSLTVRWDHALGDVQKYNIHYKPVSAAGPEQMTSVTGKQNSVVLQRLKPDTPYNIVVSSWYIGDEEGGNISGRGKTKPLNTVKNLRVYDPTTSTLNVHWEAAEGNVRRYKIYYVPTAGGSEEMVTVPGNTVYSVLRSLQPDTSYTVSVVPVYSEGEGGRMSETGRTLVRGTARNIQVYNPTTNTLNVRWEPAPGMVQQYKVNYAPLLGTRPTEFVVIPGTTHNVLLEQLTPDTPYSVNVVALYADGEGDPSNGEGKTLPRSGPKNIRVFGETTNSLSVNWDHADGPVQQYRIIYSPTVGDPIDEYTTVPGRRNNVVLQPLLPDTPYKITVVAVYADGDGGQLTGNGRTVGLIAPRNLQVSDEWYTRFRVSWDRIPTPVLGYKLVYQPHDSDESMEVFVGDVSSYTLQNLSPGTTYDVNVYAQYDTGLSGPLSGPGTTLYLNVTDLTSYQVSWDSFCIRWTPHRSATSYRLKLNPVDGSRGQEITVTGSESSHCFSGLKQDTPYTATVFVQTPNLEGRGVSIDERTLIKPTESPTTPPAPPPPPTIPPAREVCKGAKADIVFLIDSSWSIGDDNYNKVRQFIFNTIGAFDVINPSGIQVSFVQFSDDAQTEFKLNTYADKAQALGALANIRYKGGNTKTGKALKFVHEKVMTFENGMRRSVPKVLVVVTDGRSQDEVTKSAMDIQQSGFSVFVIGVADVDYNELRNIGSKPSERHVFIVDDFDAFEMIEDNLITFVCETATSTCPLIYLEGYTSPGFRMLEAYNLTEKSSASVQGVSMQPGSFNSFPAYNLHKDAFISMPTAELHPEGLPPSYTIIFLFRLLPETPNEPFSLWQITDKGYKSQVGVNLDPSKKTLSFFNKGAAGDTQTVTFDGNEVKKLFYGSFHKVHIVVSPSYVRIYIDCSEVAEKEIKEAGNISAEGYEVLGKTLKGDKKSAPFLLQMFDIVCTVTWTSRDRCCDIPATRDEAKCPALPHSCTCAQDSIGAPGPSGPSGIPGSKGPRGDRGLDGPVGPPGQRGDQGLPGSQGPPGPQGPPGLSIPGEPGRQGIKGDPGDPGLPGRMGTPGVTGPPGAMGPPGTRGFTGKDGAVGPRGPPGPMGAPGPQGVPGPSGKPGKQGDNGLPGPLGQKGDRGERGDMASQNMMRSVARQVCEQMINSQMSRFNQMLNQIPNDYYSNRNQPGPPGPPGPPGNSGTRGEPGAAGRSGFPGTPGPQGPPGERGIPGEKGERGNPGIGSQGPRGLPGPPGPPGESRTGPPGSTGSTGPPGPSGRPGNQGIRGPPGPAGYCDASMCASIPYNGQGYPEPYQPESGPQEPENQPYVVPMQQEGPDEDFEDYGHEYAEHMRWRRSLPKKF</sequence>
<dbReference type="PROSITE" id="PS50853">
    <property type="entry name" value="FN3"/>
    <property type="match status" value="16"/>
</dbReference>
<dbReference type="SUPFAM" id="SSF49899">
    <property type="entry name" value="Concanavalin A-like lectins/glucanases"/>
    <property type="match status" value="1"/>
</dbReference>
<dbReference type="InterPro" id="IPR003961">
    <property type="entry name" value="FN3_dom"/>
</dbReference>
<comment type="function">
    <text evidence="13">Type XII collagen interacts with type I collagen-containing fibrils, the COL1 domain could be associated with the surface of the fibrils, and the COL2 and NC3 domains may be localized in the perifibrillar matrix.</text>
</comment>
<dbReference type="GO" id="GO:0007155">
    <property type="term" value="P:cell adhesion"/>
    <property type="evidence" value="ECO:0007669"/>
    <property type="project" value="UniProtKB-KW"/>
</dbReference>
<keyword evidence="7" id="KW-0654">Proteoglycan</keyword>
<protein>
    <recommendedName>
        <fullName evidence="15">Collagen alpha-1(XII) chain</fullName>
    </recommendedName>
</protein>
<feature type="domain" description="Fibronectin type-III" evidence="19">
    <location>
        <begin position="999"/>
        <end position="1087"/>
    </location>
</feature>
<evidence type="ECO:0000256" key="4">
    <source>
        <dbReference type="ARBA" id="ARBA00022729"/>
    </source>
</evidence>
<keyword evidence="10" id="KW-0325">Glycoprotein</keyword>
<dbReference type="Gene3D" id="3.40.50.410">
    <property type="entry name" value="von Willebrand factor, type A domain"/>
    <property type="match status" value="4"/>
</dbReference>
<keyword evidence="2" id="KW-0964">Secreted</keyword>
<dbReference type="KEGG" id="xla:108717995"/>
<feature type="compositionally biased region" description="Acidic residues" evidence="16">
    <location>
        <begin position="709"/>
        <end position="720"/>
    </location>
</feature>
<feature type="domain" description="Fibronectin type-III" evidence="19">
    <location>
        <begin position="336"/>
        <end position="427"/>
    </location>
</feature>
<evidence type="ECO:0000256" key="14">
    <source>
        <dbReference type="ARBA" id="ARBA00064391"/>
    </source>
</evidence>
<feature type="region of interest" description="Disordered" evidence="16">
    <location>
        <begin position="2756"/>
        <end position="2905"/>
    </location>
</feature>
<dbReference type="FunFam" id="2.60.40.10:FF:000018">
    <property type="entry name" value="collagen alpha-1(XII) chain isoform X1"/>
    <property type="match status" value="8"/>
</dbReference>
<keyword evidence="5" id="KW-0677">Repeat</keyword>
<dbReference type="PANTHER" id="PTHR46708:SF7">
    <property type="entry name" value="FIBRONECTIN TYPE-III DOMAIN-CONTAINING PROTEIN"/>
    <property type="match status" value="1"/>
</dbReference>
<dbReference type="SMART" id="SM00327">
    <property type="entry name" value="VWA"/>
    <property type="match status" value="4"/>
</dbReference>
<evidence type="ECO:0000259" key="18">
    <source>
        <dbReference type="PROSITE" id="PS50234"/>
    </source>
</evidence>
<evidence type="ECO:0000256" key="11">
    <source>
        <dbReference type="ARBA" id="ARBA00023278"/>
    </source>
</evidence>
<dbReference type="GO" id="GO:0035987">
    <property type="term" value="P:endodermal cell differentiation"/>
    <property type="evidence" value="ECO:0000318"/>
    <property type="project" value="GO_Central"/>
</dbReference>
<name>A0A8J1KTG3_XENLA</name>
<dbReference type="GeneID" id="108717995"/>
<dbReference type="FunFam" id="2.60.120.200:FF:000008">
    <property type="entry name" value="Collagen type XII alpha 1 chain"/>
    <property type="match status" value="1"/>
</dbReference>
<evidence type="ECO:0000256" key="12">
    <source>
        <dbReference type="ARBA" id="ARBA00049648"/>
    </source>
</evidence>
<evidence type="ECO:0000256" key="5">
    <source>
        <dbReference type="ARBA" id="ARBA00022737"/>
    </source>
</evidence>
<evidence type="ECO:0000256" key="9">
    <source>
        <dbReference type="ARBA" id="ARBA00023157"/>
    </source>
</evidence>
<dbReference type="CDD" id="cd00063">
    <property type="entry name" value="FN3"/>
    <property type="match status" value="17"/>
</dbReference>
<dbReference type="FunFam" id="2.60.40.10:FF:000704">
    <property type="entry name" value="collagen alpha-1(XII) chain isoform X1"/>
    <property type="match status" value="1"/>
</dbReference>
<feature type="region of interest" description="Disordered" evidence="16">
    <location>
        <begin position="2938"/>
        <end position="3101"/>
    </location>
</feature>
<feature type="domain" description="Fibronectin type-III" evidence="19">
    <location>
        <begin position="27"/>
        <end position="117"/>
    </location>
</feature>
<dbReference type="CTD" id="108717995"/>
<feature type="compositionally biased region" description="Low complexity" evidence="16">
    <location>
        <begin position="2756"/>
        <end position="2768"/>
    </location>
</feature>
<proteinExistence type="inferred from homology"/>
<feature type="domain" description="VWFA" evidence="18">
    <location>
        <begin position="140"/>
        <end position="312"/>
    </location>
</feature>
<keyword evidence="3" id="KW-0272">Extracellular matrix</keyword>
<feature type="compositionally biased region" description="Low complexity" evidence="16">
    <location>
        <begin position="3017"/>
        <end position="3030"/>
    </location>
</feature>
<evidence type="ECO:0000256" key="16">
    <source>
        <dbReference type="SAM" id="MobiDB-lite"/>
    </source>
</evidence>
<dbReference type="InterPro" id="IPR036116">
    <property type="entry name" value="FN3_sf"/>
</dbReference>
<dbReference type="InterPro" id="IPR002035">
    <property type="entry name" value="VWF_A"/>
</dbReference>
<feature type="compositionally biased region" description="Pro residues" evidence="16">
    <location>
        <begin position="2948"/>
        <end position="2957"/>
    </location>
</feature>
<feature type="domain" description="VWFA" evidence="18">
    <location>
        <begin position="440"/>
        <end position="616"/>
    </location>
</feature>
<dbReference type="OrthoDB" id="9934270at2759"/>
<dbReference type="SUPFAM" id="SSF53300">
    <property type="entry name" value="vWA-like"/>
    <property type="match status" value="4"/>
</dbReference>
<evidence type="ECO:0000256" key="15">
    <source>
        <dbReference type="ARBA" id="ARBA00067989"/>
    </source>
</evidence>
<feature type="domain" description="Fibronectin type-III" evidence="19">
    <location>
        <begin position="2125"/>
        <end position="2215"/>
    </location>
</feature>
<evidence type="ECO:0000256" key="17">
    <source>
        <dbReference type="SAM" id="SignalP"/>
    </source>
</evidence>
<evidence type="ECO:0000256" key="6">
    <source>
        <dbReference type="ARBA" id="ARBA00022889"/>
    </source>
</evidence>
<evidence type="ECO:0000256" key="7">
    <source>
        <dbReference type="ARBA" id="ARBA00022974"/>
    </source>
</evidence>
<dbReference type="FunFam" id="3.40.50.410:FF:000001">
    <property type="entry name" value="Collagen, type XII, alpha 1"/>
    <property type="match status" value="4"/>
</dbReference>
<keyword evidence="9" id="KW-1015">Disulfide bond</keyword>
<reference evidence="21" key="1">
    <citation type="submission" date="2025-08" db="UniProtKB">
        <authorList>
            <consortium name="RefSeq"/>
        </authorList>
    </citation>
    <scope>IDENTIFICATION</scope>
    <source>
        <strain evidence="21">J_2021</strain>
        <tissue evidence="21">Erythrocytes</tissue>
    </source>
</reference>
<dbReference type="RefSeq" id="XP_041420605.1">
    <property type="nucleotide sequence ID" value="XM_041564671.1"/>
</dbReference>
<keyword evidence="4 17" id="KW-0732">Signal</keyword>
<dbReference type="Pfam" id="PF00092">
    <property type="entry name" value="VWA"/>
    <property type="match status" value="4"/>
</dbReference>
<dbReference type="FunFam" id="2.60.40.10:FF:000121">
    <property type="entry name" value="Collagen type XII alpha 1 chain"/>
    <property type="match status" value="5"/>
</dbReference>
<comment type="subunit">
    <text evidence="14">Trimer of identical chains each containing 190 kDa of non-triple-helical sequences.</text>
</comment>
<dbReference type="InterPro" id="IPR050991">
    <property type="entry name" value="ECM_Regulatory_Proteins"/>
</dbReference>
<feature type="compositionally biased region" description="Polar residues" evidence="16">
    <location>
        <begin position="2938"/>
        <end position="2947"/>
    </location>
</feature>